<organism evidence="1 2">
    <name type="scientific">Armillaria ostoyae</name>
    <name type="common">Armillaria root rot fungus</name>
    <dbReference type="NCBI Taxonomy" id="47428"/>
    <lineage>
        <taxon>Eukaryota</taxon>
        <taxon>Fungi</taxon>
        <taxon>Dikarya</taxon>
        <taxon>Basidiomycota</taxon>
        <taxon>Agaricomycotina</taxon>
        <taxon>Agaricomycetes</taxon>
        <taxon>Agaricomycetidae</taxon>
        <taxon>Agaricales</taxon>
        <taxon>Marasmiineae</taxon>
        <taxon>Physalacriaceae</taxon>
        <taxon>Armillaria</taxon>
    </lineage>
</organism>
<dbReference type="AlphaFoldDB" id="A0A284SA59"/>
<evidence type="ECO:0000313" key="1">
    <source>
        <dbReference type="EMBL" id="SJL17907.1"/>
    </source>
</evidence>
<sequence>MTSTHVPIAKDAVTEDQETLVDPKDLVSSRSGCRNSVIVCRPSQSSAAAFDLLYKFNNTLGPTGGSNIDAIYTTAFYITNDVPEYAYEYGWTLQLC</sequence>
<gene>
    <name evidence="1" type="ORF">ARMOST_21475</name>
</gene>
<keyword evidence="2" id="KW-1185">Reference proteome</keyword>
<dbReference type="OrthoDB" id="10525279at2759"/>
<dbReference type="Proteomes" id="UP000219338">
    <property type="component" value="Unassembled WGS sequence"/>
</dbReference>
<protein>
    <submittedName>
        <fullName evidence="1">Uncharacterized protein</fullName>
    </submittedName>
</protein>
<reference evidence="2" key="1">
    <citation type="journal article" date="2017" name="Nat. Ecol. Evol.">
        <title>Genome expansion and lineage-specific genetic innovations in the forest pathogenic fungi Armillaria.</title>
        <authorList>
            <person name="Sipos G."/>
            <person name="Prasanna A.N."/>
            <person name="Walter M.C."/>
            <person name="O'Connor E."/>
            <person name="Balint B."/>
            <person name="Krizsan K."/>
            <person name="Kiss B."/>
            <person name="Hess J."/>
            <person name="Varga T."/>
            <person name="Slot J."/>
            <person name="Riley R."/>
            <person name="Boka B."/>
            <person name="Rigling D."/>
            <person name="Barry K."/>
            <person name="Lee J."/>
            <person name="Mihaltcheva S."/>
            <person name="LaButti K."/>
            <person name="Lipzen A."/>
            <person name="Waldron R."/>
            <person name="Moloney N.M."/>
            <person name="Sperisen C."/>
            <person name="Kredics L."/>
            <person name="Vagvoelgyi C."/>
            <person name="Patrignani A."/>
            <person name="Fitzpatrick D."/>
            <person name="Nagy I."/>
            <person name="Doyle S."/>
            <person name="Anderson J.B."/>
            <person name="Grigoriev I.V."/>
            <person name="Gueldener U."/>
            <person name="Muensterkoetter M."/>
            <person name="Nagy L.G."/>
        </authorList>
    </citation>
    <scope>NUCLEOTIDE SEQUENCE [LARGE SCALE GENOMIC DNA]</scope>
    <source>
        <strain evidence="2">C18/9</strain>
    </source>
</reference>
<accession>A0A284SA59</accession>
<proteinExistence type="predicted"/>
<evidence type="ECO:0000313" key="2">
    <source>
        <dbReference type="Proteomes" id="UP000219338"/>
    </source>
</evidence>
<dbReference type="EMBL" id="FUEG01000050">
    <property type="protein sequence ID" value="SJL17907.1"/>
    <property type="molecule type" value="Genomic_DNA"/>
</dbReference>
<name>A0A284SA59_ARMOS</name>